<organism evidence="2 3">
    <name type="scientific">Trichoderma gamsii</name>
    <dbReference type="NCBI Taxonomy" id="398673"/>
    <lineage>
        <taxon>Eukaryota</taxon>
        <taxon>Fungi</taxon>
        <taxon>Dikarya</taxon>
        <taxon>Ascomycota</taxon>
        <taxon>Pezizomycotina</taxon>
        <taxon>Sordariomycetes</taxon>
        <taxon>Hypocreomycetidae</taxon>
        <taxon>Hypocreales</taxon>
        <taxon>Hypocreaceae</taxon>
        <taxon>Trichoderma</taxon>
    </lineage>
</organism>
<dbReference type="Proteomes" id="UP000054821">
    <property type="component" value="Unassembled WGS sequence"/>
</dbReference>
<dbReference type="PANTHER" id="PTHR38116">
    <property type="entry name" value="CHROMOSOME 7, WHOLE GENOME SHOTGUN SEQUENCE"/>
    <property type="match status" value="1"/>
</dbReference>
<accession>A0A2P4ZQ03</accession>
<reference evidence="2 3" key="1">
    <citation type="journal article" date="2016" name="Genome Announc.">
        <title>Draft Whole-Genome Sequence of Trichoderma gamsii T6085, a Promising Biocontrol Agent of Fusarium Head Blight on Wheat.</title>
        <authorList>
            <person name="Baroncelli R."/>
            <person name="Zapparata A."/>
            <person name="Piaggeschi G."/>
            <person name="Sarrocco S."/>
            <person name="Vannacci G."/>
        </authorList>
    </citation>
    <scope>NUCLEOTIDE SEQUENCE [LARGE SCALE GENOMIC DNA]</scope>
    <source>
        <strain evidence="2 3">T6085</strain>
    </source>
</reference>
<evidence type="ECO:0000313" key="2">
    <source>
        <dbReference type="EMBL" id="PON26366.1"/>
    </source>
</evidence>
<dbReference type="STRING" id="398673.A0A2P4ZQ03"/>
<dbReference type="RefSeq" id="XP_024405750.1">
    <property type="nucleotide sequence ID" value="XM_024549520.1"/>
</dbReference>
<proteinExistence type="predicted"/>
<feature type="region of interest" description="Disordered" evidence="1">
    <location>
        <begin position="34"/>
        <end position="76"/>
    </location>
</feature>
<keyword evidence="3" id="KW-1185">Reference proteome</keyword>
<name>A0A2P4ZQ03_9HYPO</name>
<evidence type="ECO:0000256" key="1">
    <source>
        <dbReference type="SAM" id="MobiDB-lite"/>
    </source>
</evidence>
<dbReference type="InterPro" id="IPR021833">
    <property type="entry name" value="DUF3425"/>
</dbReference>
<dbReference type="EMBL" id="JPDN02000014">
    <property type="protein sequence ID" value="PON26366.1"/>
    <property type="molecule type" value="Genomic_DNA"/>
</dbReference>
<dbReference type="GeneID" id="29981542"/>
<protein>
    <recommendedName>
        <fullName evidence="4">BZIP domain-containing protein</fullName>
    </recommendedName>
</protein>
<evidence type="ECO:0008006" key="4">
    <source>
        <dbReference type="Google" id="ProtNLM"/>
    </source>
</evidence>
<dbReference type="AlphaFoldDB" id="A0A2P4ZQ03"/>
<comment type="caution">
    <text evidence="2">The sequence shown here is derived from an EMBL/GenBank/DDBJ whole genome shotgun (WGS) entry which is preliminary data.</text>
</comment>
<dbReference type="Pfam" id="PF11905">
    <property type="entry name" value="DUF3425"/>
    <property type="match status" value="1"/>
</dbReference>
<evidence type="ECO:0000313" key="3">
    <source>
        <dbReference type="Proteomes" id="UP000054821"/>
    </source>
</evidence>
<dbReference type="PANTHER" id="PTHR38116:SF9">
    <property type="entry name" value="BZIP DOMAIN-CONTAINING PROTEIN"/>
    <property type="match status" value="1"/>
</dbReference>
<feature type="compositionally biased region" description="Polar residues" evidence="1">
    <location>
        <begin position="58"/>
        <end position="68"/>
    </location>
</feature>
<sequence length="303" mass="34231">MATFMKFRLVPAREEKVDENDDWYGLRDAKERRKRQNRINQRAARRRQRENLARELESSASTAVSSPPNAACRSRGPNVCSTQVHFPLSPDHKLLYVICLNVSRAIITNYFIMSTIAPKTASLCISRRTFAIEDFSEAPRNLDGTRSLPPAFMPTKMQQEVPHPGWIDLLPSPQLRDNLILAVIEFNVDEDEILEDLIGDIFEAMGCGLEEDSNDGAPNDAKAPARPHVVTPEKKEALKTYTPTSTPEVGILSWSDPWEISGWEVTEKFVTRWAFLLQGCPDVVESANKWRALRGEDPLVVEI</sequence>
<gene>
    <name evidence="2" type="ORF">TGAM01_v204842</name>
</gene>
<feature type="compositionally biased region" description="Basic residues" evidence="1">
    <location>
        <begin position="34"/>
        <end position="48"/>
    </location>
</feature>